<dbReference type="EMBL" id="SOZJ01000003">
    <property type="protein sequence ID" value="TGJ70426.1"/>
    <property type="molecule type" value="Genomic_DNA"/>
</dbReference>
<evidence type="ECO:0000313" key="1">
    <source>
        <dbReference type="EMBL" id="TGJ70426.1"/>
    </source>
</evidence>
<gene>
    <name evidence="1" type="ORF">EYR41_006390</name>
</gene>
<accession>A0A8H2HSF4</accession>
<sequence length="129" mass="14910">MDTCRFLCKGVVEVNSNYLPDVKDPEIFRNYILGPSPKVSDWWSVKMYDTAVVEGRCQGGDDMTARTWQAGNATIIIPRRRSLLSSRNVKALRNIRVTMEWITAEVLRLHSEEDLQVFKARNIVFKRYG</sequence>
<dbReference type="Proteomes" id="UP000297595">
    <property type="component" value="Unassembled WGS sequence"/>
</dbReference>
<comment type="caution">
    <text evidence="1">The sequence shown here is derived from an EMBL/GenBank/DDBJ whole genome shotgun (WGS) entry which is preliminary data.</text>
</comment>
<proteinExistence type="predicted"/>
<name>A0A8H2HSF4_ORBOL</name>
<reference evidence="1 2" key="1">
    <citation type="submission" date="2019-03" db="EMBL/GenBank/DDBJ databases">
        <title>Nematode-trapping fungi genome.</title>
        <authorList>
            <person name="Vidal-Diez De Ulzurrun G."/>
        </authorList>
    </citation>
    <scope>NUCLEOTIDE SEQUENCE [LARGE SCALE GENOMIC DNA]</scope>
    <source>
        <strain evidence="1 2">TWF154</strain>
    </source>
</reference>
<protein>
    <submittedName>
        <fullName evidence="1">Uncharacterized protein</fullName>
    </submittedName>
</protein>
<organism evidence="1 2">
    <name type="scientific">Orbilia oligospora</name>
    <name type="common">Nematode-trapping fungus</name>
    <name type="synonym">Arthrobotrys oligospora</name>
    <dbReference type="NCBI Taxonomy" id="2813651"/>
    <lineage>
        <taxon>Eukaryota</taxon>
        <taxon>Fungi</taxon>
        <taxon>Dikarya</taxon>
        <taxon>Ascomycota</taxon>
        <taxon>Pezizomycotina</taxon>
        <taxon>Orbiliomycetes</taxon>
        <taxon>Orbiliales</taxon>
        <taxon>Orbiliaceae</taxon>
        <taxon>Orbilia</taxon>
    </lineage>
</organism>
<dbReference type="AlphaFoldDB" id="A0A8H2HSF4"/>
<evidence type="ECO:0000313" key="2">
    <source>
        <dbReference type="Proteomes" id="UP000297595"/>
    </source>
</evidence>